<evidence type="ECO:0000256" key="8">
    <source>
        <dbReference type="ARBA" id="ARBA00022989"/>
    </source>
</evidence>
<keyword evidence="5" id="KW-0997">Cell inner membrane</keyword>
<dbReference type="GO" id="GO:0055085">
    <property type="term" value="P:transmembrane transport"/>
    <property type="evidence" value="ECO:0007669"/>
    <property type="project" value="InterPro"/>
</dbReference>
<dbReference type="GO" id="GO:0098797">
    <property type="term" value="C:plasma membrane protein complex"/>
    <property type="evidence" value="ECO:0007669"/>
    <property type="project" value="TreeGrafter"/>
</dbReference>
<comment type="similarity">
    <text evidence="2">Belongs to the TonB family.</text>
</comment>
<keyword evidence="14" id="KW-1185">Reference proteome</keyword>
<dbReference type="InterPro" id="IPR006260">
    <property type="entry name" value="TonB/TolA_C"/>
</dbReference>
<keyword evidence="6 11" id="KW-0812">Transmembrane</keyword>
<evidence type="ECO:0000256" key="5">
    <source>
        <dbReference type="ARBA" id="ARBA00022519"/>
    </source>
</evidence>
<dbReference type="SUPFAM" id="SSF74653">
    <property type="entry name" value="TolA/TonB C-terminal domain"/>
    <property type="match status" value="1"/>
</dbReference>
<dbReference type="InterPro" id="IPR051045">
    <property type="entry name" value="TonB-dependent_transducer"/>
</dbReference>
<dbReference type="PANTHER" id="PTHR33446">
    <property type="entry name" value="PROTEIN TONB-RELATED"/>
    <property type="match status" value="1"/>
</dbReference>
<comment type="subcellular location">
    <subcellularLocation>
        <location evidence="1">Cell inner membrane</location>
        <topology evidence="1">Single-pass membrane protein</topology>
        <orientation evidence="1">Periplasmic side</orientation>
    </subcellularLocation>
</comment>
<feature type="region of interest" description="Disordered" evidence="10">
    <location>
        <begin position="69"/>
        <end position="146"/>
    </location>
</feature>
<keyword evidence="7" id="KW-0653">Protein transport</keyword>
<dbReference type="Pfam" id="PF03544">
    <property type="entry name" value="TonB_C"/>
    <property type="match status" value="1"/>
</dbReference>
<accession>A0A6C0U0I9</accession>
<dbReference type="EMBL" id="CP048711">
    <property type="protein sequence ID" value="QIB65526.1"/>
    <property type="molecule type" value="Genomic_DNA"/>
</dbReference>
<evidence type="ECO:0000256" key="1">
    <source>
        <dbReference type="ARBA" id="ARBA00004383"/>
    </source>
</evidence>
<dbReference type="NCBIfam" id="TIGR01352">
    <property type="entry name" value="tonB_Cterm"/>
    <property type="match status" value="1"/>
</dbReference>
<keyword evidence="3" id="KW-0813">Transport</keyword>
<feature type="compositionally biased region" description="Polar residues" evidence="10">
    <location>
        <begin position="102"/>
        <end position="119"/>
    </location>
</feature>
<gene>
    <name evidence="13" type="ORF">G3T16_09025</name>
</gene>
<feature type="compositionally biased region" description="Low complexity" evidence="10">
    <location>
        <begin position="81"/>
        <end position="101"/>
    </location>
</feature>
<evidence type="ECO:0000256" key="10">
    <source>
        <dbReference type="SAM" id="MobiDB-lite"/>
    </source>
</evidence>
<protein>
    <submittedName>
        <fullName evidence="13">Energy transducer TonB</fullName>
    </submittedName>
</protein>
<evidence type="ECO:0000313" key="14">
    <source>
        <dbReference type="Proteomes" id="UP000477680"/>
    </source>
</evidence>
<sequence>MQQSIVSEEPENRFGIAVFLATALHVILVLGLGFEIGNQPPPGPQLEITLARQPSGAVPEEARHLAQFNQQGSGDLSDRTSVSSASAMPQAAARQQARSAAETVQAQRAGQRPVTTRAQSRPLPAEAPDSASTSPAAVAGSSPEAQRLQGELATLEAILEEQAQDYSNRPRVRRLTSLSTREAVDARYLHAWRQRVEAVGNQYYPEASIRYGLYGSLRLLVVINADGQLEDIRILSSSGYAVLDEAAIKIVRMAAPYAPFPGALRATTDQLEIIRTWQFQENRLSSG</sequence>
<dbReference type="Gene3D" id="3.30.1150.10">
    <property type="match status" value="1"/>
</dbReference>
<dbReference type="AlphaFoldDB" id="A0A6C0U0I9"/>
<reference evidence="13 14" key="1">
    <citation type="submission" date="2020-02" db="EMBL/GenBank/DDBJ databases">
        <title>Genome sequencing for Kineobactrum sp. M2.</title>
        <authorList>
            <person name="Park S.-J."/>
        </authorList>
    </citation>
    <scope>NUCLEOTIDE SEQUENCE [LARGE SCALE GENOMIC DNA]</scope>
    <source>
        <strain evidence="13 14">M2</strain>
    </source>
</reference>
<evidence type="ECO:0000259" key="12">
    <source>
        <dbReference type="PROSITE" id="PS52015"/>
    </source>
</evidence>
<feature type="domain" description="TonB C-terminal" evidence="12">
    <location>
        <begin position="189"/>
        <end position="286"/>
    </location>
</feature>
<evidence type="ECO:0000256" key="2">
    <source>
        <dbReference type="ARBA" id="ARBA00006555"/>
    </source>
</evidence>
<name>A0A6C0U0I9_9GAMM</name>
<dbReference type="GO" id="GO:0015031">
    <property type="term" value="P:protein transport"/>
    <property type="evidence" value="ECO:0007669"/>
    <property type="project" value="UniProtKB-KW"/>
</dbReference>
<evidence type="ECO:0000256" key="9">
    <source>
        <dbReference type="ARBA" id="ARBA00023136"/>
    </source>
</evidence>
<dbReference type="RefSeq" id="WP_163494799.1">
    <property type="nucleotide sequence ID" value="NZ_CP048711.1"/>
</dbReference>
<organism evidence="13 14">
    <name type="scientific">Kineobactrum salinum</name>
    <dbReference type="NCBI Taxonomy" id="2708301"/>
    <lineage>
        <taxon>Bacteria</taxon>
        <taxon>Pseudomonadati</taxon>
        <taxon>Pseudomonadota</taxon>
        <taxon>Gammaproteobacteria</taxon>
        <taxon>Cellvibrionales</taxon>
        <taxon>Halieaceae</taxon>
        <taxon>Kineobactrum</taxon>
    </lineage>
</organism>
<evidence type="ECO:0000256" key="6">
    <source>
        <dbReference type="ARBA" id="ARBA00022692"/>
    </source>
</evidence>
<dbReference type="PROSITE" id="PS52015">
    <property type="entry name" value="TONB_CTD"/>
    <property type="match status" value="1"/>
</dbReference>
<dbReference type="PANTHER" id="PTHR33446:SF11">
    <property type="entry name" value="TONB3"/>
    <property type="match status" value="1"/>
</dbReference>
<evidence type="ECO:0000256" key="4">
    <source>
        <dbReference type="ARBA" id="ARBA00022475"/>
    </source>
</evidence>
<keyword evidence="8 11" id="KW-1133">Transmembrane helix</keyword>
<feature type="transmembrane region" description="Helical" evidence="11">
    <location>
        <begin position="12"/>
        <end position="34"/>
    </location>
</feature>
<evidence type="ECO:0000256" key="7">
    <source>
        <dbReference type="ARBA" id="ARBA00022927"/>
    </source>
</evidence>
<evidence type="ECO:0000313" key="13">
    <source>
        <dbReference type="EMBL" id="QIB65526.1"/>
    </source>
</evidence>
<dbReference type="GO" id="GO:0031992">
    <property type="term" value="F:energy transducer activity"/>
    <property type="evidence" value="ECO:0007669"/>
    <property type="project" value="TreeGrafter"/>
</dbReference>
<dbReference type="Proteomes" id="UP000477680">
    <property type="component" value="Chromosome"/>
</dbReference>
<dbReference type="KEGG" id="kim:G3T16_09025"/>
<proteinExistence type="inferred from homology"/>
<dbReference type="InterPro" id="IPR037682">
    <property type="entry name" value="TonB_C"/>
</dbReference>
<evidence type="ECO:0000256" key="11">
    <source>
        <dbReference type="SAM" id="Phobius"/>
    </source>
</evidence>
<keyword evidence="9 11" id="KW-0472">Membrane</keyword>
<evidence type="ECO:0000256" key="3">
    <source>
        <dbReference type="ARBA" id="ARBA00022448"/>
    </source>
</evidence>
<keyword evidence="4" id="KW-1003">Cell membrane</keyword>